<evidence type="ECO:0000256" key="7">
    <source>
        <dbReference type="ARBA" id="ARBA00023136"/>
    </source>
</evidence>
<sequence length="312" mass="32749">MISQFADIFVQMVVLFAVGATGYAAKRLNLMDEDFDKKFSKLILNTALPALILASVLTAETLPSATKILWTAGVSCASYVVLVAIGFSITAALRVPDGRKGVFRFMMVFGNTGFIGFPVTAAVFGAEALIYTTVFNLAFNALVFTLGVWMLATDNKYGVKIKMSPKSFLSPCIVASVASIALAFAGIHGVPVLGEALDTLGSLTTPAAMLIIGSSLANVPARQLVGGPRLMAAALVRLLVAPALVWLPLHFLVSDPVLLGVIVLLSAMPVATNGTMLCYQYGGDSKTMAQGTFVTTLGAVFTIPLLAVLFMA</sequence>
<reference evidence="9 16" key="4">
    <citation type="submission" date="2019-11" db="EMBL/GenBank/DDBJ databases">
        <title>Whole genome shotgun sequencing (WGS) data from Adlercreutzia equolifaciens ResAG-91, Eggerthella lenta MRI-F36, MRI-F37, MRI-F40, ResAG-49, ResAG-88, ResAG-121, ResAG-145, and Gordonibacter sp. ResAG-5, ResAG-26, ResAG-43, ResAG-50, ResAG-59.</title>
        <authorList>
            <person name="Stoll D.A."/>
            <person name="Danylec N."/>
            <person name="Franz C.M.A.P."/>
            <person name="Huch M."/>
        </authorList>
    </citation>
    <scope>NUCLEOTIDE SEQUENCE [LARGE SCALE GENOMIC DNA]</scope>
    <source>
        <strain evidence="9 16">ResAG-88</strain>
    </source>
</reference>
<dbReference type="GO" id="GO:0055085">
    <property type="term" value="P:transmembrane transport"/>
    <property type="evidence" value="ECO:0007669"/>
    <property type="project" value="InterPro"/>
</dbReference>
<dbReference type="RefSeq" id="WP_009304914.1">
    <property type="nucleotide sequence ID" value="NZ_AP025575.1"/>
</dbReference>
<gene>
    <name evidence="11" type="ORF">C1872_10870</name>
    <name evidence="10" type="ORF">C1875_04370</name>
    <name evidence="12" type="ORF">FIC87_02890</name>
    <name evidence="9" type="ORF">GO726_07135</name>
</gene>
<dbReference type="EMBL" id="WPOM01000011">
    <property type="protein sequence ID" value="MVN32941.1"/>
    <property type="molecule type" value="Genomic_DNA"/>
</dbReference>
<feature type="transmembrane region" description="Helical" evidence="8">
    <location>
        <begin position="42"/>
        <end position="62"/>
    </location>
</feature>
<dbReference type="Proteomes" id="UP000253970">
    <property type="component" value="Unassembled WGS sequence"/>
</dbReference>
<feature type="transmembrane region" description="Helical" evidence="8">
    <location>
        <begin position="200"/>
        <end position="219"/>
    </location>
</feature>
<evidence type="ECO:0000256" key="6">
    <source>
        <dbReference type="ARBA" id="ARBA00022989"/>
    </source>
</evidence>
<evidence type="ECO:0000256" key="3">
    <source>
        <dbReference type="ARBA" id="ARBA00022448"/>
    </source>
</evidence>
<evidence type="ECO:0000313" key="10">
    <source>
        <dbReference type="EMBL" id="RDB72284.1"/>
    </source>
</evidence>
<dbReference type="InterPro" id="IPR004776">
    <property type="entry name" value="Mem_transp_PIN-like"/>
</dbReference>
<proteinExistence type="inferred from homology"/>
<reference evidence="12" key="3">
    <citation type="submission" date="2019-06" db="EMBL/GenBank/DDBJ databases">
        <authorList>
            <person name="Bisanz J.E."/>
            <person name="Turnbaugh P.J."/>
        </authorList>
    </citation>
    <scope>NUCLEOTIDE SEQUENCE</scope>
    <source>
        <strain evidence="12">SECO-MT75m2</strain>
    </source>
</reference>
<protein>
    <submittedName>
        <fullName evidence="10">AEC family transporter</fullName>
    </submittedName>
</protein>
<evidence type="ECO:0000256" key="8">
    <source>
        <dbReference type="SAM" id="Phobius"/>
    </source>
</evidence>
<dbReference type="GO" id="GO:0005886">
    <property type="term" value="C:plasma membrane"/>
    <property type="evidence" value="ECO:0007669"/>
    <property type="project" value="UniProtKB-SubCell"/>
</dbReference>
<name>A0A369NVG7_EGGLN</name>
<evidence type="ECO:0000313" key="12">
    <source>
        <dbReference type="EMBL" id="TNU94823.1"/>
    </source>
</evidence>
<comment type="similarity">
    <text evidence="2">Belongs to the auxin efflux carrier (TC 2.A.69) family.</text>
</comment>
<evidence type="ECO:0000256" key="4">
    <source>
        <dbReference type="ARBA" id="ARBA00022475"/>
    </source>
</evidence>
<evidence type="ECO:0000256" key="1">
    <source>
        <dbReference type="ARBA" id="ARBA00004651"/>
    </source>
</evidence>
<feature type="transmembrane region" description="Helical" evidence="8">
    <location>
        <begin position="68"/>
        <end position="93"/>
    </location>
</feature>
<dbReference type="Proteomes" id="UP000436429">
    <property type="component" value="Unassembled WGS sequence"/>
</dbReference>
<feature type="transmembrane region" description="Helical" evidence="8">
    <location>
        <begin position="12"/>
        <end position="30"/>
    </location>
</feature>
<dbReference type="EMBL" id="PPTX01000017">
    <property type="protein sequence ID" value="RDB77676.1"/>
    <property type="molecule type" value="Genomic_DNA"/>
</dbReference>
<dbReference type="Proteomes" id="UP000253752">
    <property type="component" value="Unassembled WGS sequence"/>
</dbReference>
<keyword evidence="6 8" id="KW-1133">Transmembrane helix</keyword>
<evidence type="ECO:0000313" key="15">
    <source>
        <dbReference type="Proteomes" id="UP000312594"/>
    </source>
</evidence>
<feature type="transmembrane region" description="Helical" evidence="8">
    <location>
        <begin position="173"/>
        <end position="194"/>
    </location>
</feature>
<keyword evidence="4" id="KW-1003">Cell membrane</keyword>
<keyword evidence="3" id="KW-0813">Transport</keyword>
<dbReference type="PANTHER" id="PTHR36838">
    <property type="entry name" value="AUXIN EFFLUX CARRIER FAMILY PROTEIN"/>
    <property type="match status" value="1"/>
</dbReference>
<evidence type="ECO:0000313" key="14">
    <source>
        <dbReference type="Proteomes" id="UP000253970"/>
    </source>
</evidence>
<feature type="transmembrane region" description="Helical" evidence="8">
    <location>
        <begin position="257"/>
        <end position="279"/>
    </location>
</feature>
<comment type="caution">
    <text evidence="10">The sequence shown here is derived from an EMBL/GenBank/DDBJ whole genome shotgun (WGS) entry which is preliminary data.</text>
</comment>
<dbReference type="Pfam" id="PF03547">
    <property type="entry name" value="Mem_trans"/>
    <property type="match status" value="1"/>
</dbReference>
<dbReference type="EMBL" id="VEVP01000004">
    <property type="protein sequence ID" value="TNU94823.1"/>
    <property type="molecule type" value="Genomic_DNA"/>
</dbReference>
<dbReference type="Proteomes" id="UP000312594">
    <property type="component" value="Unassembled WGS sequence"/>
</dbReference>
<dbReference type="OMA" id="LRYALPM"/>
<reference evidence="12 15" key="1">
    <citation type="journal article" date="2005" name="Appl. Environ. Microbiol.">
        <title>Intestinal bacterial communities that produce active estrogen-like compounds enterodiol and enterolactone in humans.</title>
        <authorList>
            <person name="Clavel T."/>
            <person name="Henderson G."/>
            <person name="Alpert C.A."/>
            <person name="Philippe C."/>
            <person name="Rigottier-Gois L."/>
            <person name="Dore J."/>
            <person name="Blaut M."/>
        </authorList>
    </citation>
    <scope>NUCLEOTIDE SEQUENCE [LARGE SCALE GENOMIC DNA]</scope>
    <source>
        <strain evidence="12 15">SECO-MT75m2</strain>
    </source>
</reference>
<feature type="transmembrane region" description="Helical" evidence="8">
    <location>
        <begin position="130"/>
        <end position="152"/>
    </location>
</feature>
<evidence type="ECO:0000313" key="9">
    <source>
        <dbReference type="EMBL" id="MVN32941.1"/>
    </source>
</evidence>
<accession>A0A369NVG7</accession>
<feature type="transmembrane region" description="Helical" evidence="8">
    <location>
        <begin position="105"/>
        <end position="124"/>
    </location>
</feature>
<evidence type="ECO:0000313" key="16">
    <source>
        <dbReference type="Proteomes" id="UP000436429"/>
    </source>
</evidence>
<organism evidence="10 14">
    <name type="scientific">Eggerthella lenta</name>
    <name type="common">Eubacterium lentum</name>
    <dbReference type="NCBI Taxonomy" id="84112"/>
    <lineage>
        <taxon>Bacteria</taxon>
        <taxon>Bacillati</taxon>
        <taxon>Actinomycetota</taxon>
        <taxon>Coriobacteriia</taxon>
        <taxon>Eggerthellales</taxon>
        <taxon>Eggerthellaceae</taxon>
        <taxon>Eggerthella</taxon>
    </lineage>
</organism>
<feature type="transmembrane region" description="Helical" evidence="8">
    <location>
        <begin position="291"/>
        <end position="311"/>
    </location>
</feature>
<dbReference type="GeneID" id="69510372"/>
<comment type="subcellular location">
    <subcellularLocation>
        <location evidence="1">Cell membrane</location>
        <topology evidence="1">Multi-pass membrane protein</topology>
    </subcellularLocation>
</comment>
<feature type="transmembrane region" description="Helical" evidence="8">
    <location>
        <begin position="231"/>
        <end position="251"/>
    </location>
</feature>
<evidence type="ECO:0000256" key="2">
    <source>
        <dbReference type="ARBA" id="ARBA00010145"/>
    </source>
</evidence>
<reference evidence="13 14" key="2">
    <citation type="journal article" date="2018" name="Elife">
        <title>Discovery and characterization of a prevalent human gut bacterial enzyme sufficient for the inactivation of a family of plant toxins.</title>
        <authorList>
            <person name="Koppel N."/>
            <person name="Bisanz J.E."/>
            <person name="Pandelia M.E."/>
            <person name="Turnbaugh P.J."/>
            <person name="Balskus E.P."/>
        </authorList>
    </citation>
    <scope>NUCLEOTIDE SEQUENCE [LARGE SCALE GENOMIC DNA]</scope>
    <source>
        <strain evidence="11 13">MR1 #12</strain>
        <strain evidence="10 14">W1 BHI 6</strain>
    </source>
</reference>
<dbReference type="EMBL" id="PPTU01000004">
    <property type="protein sequence ID" value="RDB72284.1"/>
    <property type="molecule type" value="Genomic_DNA"/>
</dbReference>
<evidence type="ECO:0000313" key="13">
    <source>
        <dbReference type="Proteomes" id="UP000253752"/>
    </source>
</evidence>
<keyword evidence="7 8" id="KW-0472">Membrane</keyword>
<dbReference type="PANTHER" id="PTHR36838:SF1">
    <property type="entry name" value="SLR1864 PROTEIN"/>
    <property type="match status" value="1"/>
</dbReference>
<dbReference type="AlphaFoldDB" id="A0A369NVG7"/>
<keyword evidence="5 8" id="KW-0812">Transmembrane</keyword>
<evidence type="ECO:0000256" key="5">
    <source>
        <dbReference type="ARBA" id="ARBA00022692"/>
    </source>
</evidence>
<evidence type="ECO:0000313" key="11">
    <source>
        <dbReference type="EMBL" id="RDB77676.1"/>
    </source>
</evidence>
<dbReference type="Gene3D" id="1.20.1530.20">
    <property type="match status" value="1"/>
</dbReference>
<dbReference type="InterPro" id="IPR038770">
    <property type="entry name" value="Na+/solute_symporter_sf"/>
</dbReference>